<dbReference type="SUPFAM" id="SSF161084">
    <property type="entry name" value="MAPEG domain-like"/>
    <property type="match status" value="1"/>
</dbReference>
<feature type="transmembrane region" description="Helical" evidence="5">
    <location>
        <begin position="119"/>
        <end position="139"/>
    </location>
</feature>
<sequence length="141" mass="15618">MSSVAILMTAVFAQVALTFIVLIKVGTSRVAALKAGEVAVSDVALSSDAWSNNIKKISNNFNNQLQLPVLLYAAVGFFIVLDKVDFQAIVLAWAFVISRYVHSFIHIRSNRVGRRFKTYATGVVILLTLWVWLALRLYLTG</sequence>
<evidence type="ECO:0000256" key="2">
    <source>
        <dbReference type="ARBA" id="ARBA00022692"/>
    </source>
</evidence>
<feature type="transmembrane region" description="Helical" evidence="5">
    <location>
        <begin position="65"/>
        <end position="81"/>
    </location>
</feature>
<keyword evidence="2 5" id="KW-0812">Transmembrane</keyword>
<gene>
    <name evidence="6" type="ORF">MNBD_ALPHA08-704</name>
</gene>
<dbReference type="Gene3D" id="1.20.120.550">
    <property type="entry name" value="Membrane associated eicosanoid/glutathione metabolism-like domain"/>
    <property type="match status" value="1"/>
</dbReference>
<proteinExistence type="predicted"/>
<comment type="subcellular location">
    <subcellularLocation>
        <location evidence="1">Membrane</location>
    </subcellularLocation>
</comment>
<name>A0A3B0S769_9ZZZZ</name>
<keyword evidence="3 5" id="KW-1133">Transmembrane helix</keyword>
<feature type="transmembrane region" description="Helical" evidence="5">
    <location>
        <begin position="87"/>
        <end position="107"/>
    </location>
</feature>
<evidence type="ECO:0000256" key="1">
    <source>
        <dbReference type="ARBA" id="ARBA00004370"/>
    </source>
</evidence>
<evidence type="ECO:0000256" key="3">
    <source>
        <dbReference type="ARBA" id="ARBA00022989"/>
    </source>
</evidence>
<dbReference type="InterPro" id="IPR023352">
    <property type="entry name" value="MAPEG-like_dom_sf"/>
</dbReference>
<dbReference type="GO" id="GO:0016020">
    <property type="term" value="C:membrane"/>
    <property type="evidence" value="ECO:0007669"/>
    <property type="project" value="UniProtKB-SubCell"/>
</dbReference>
<dbReference type="EMBL" id="UOEC01000132">
    <property type="protein sequence ID" value="VAV96258.1"/>
    <property type="molecule type" value="Genomic_DNA"/>
</dbReference>
<dbReference type="InterPro" id="IPR001129">
    <property type="entry name" value="Membr-assoc_MAPEG"/>
</dbReference>
<accession>A0A3B0S769</accession>
<dbReference type="AlphaFoldDB" id="A0A3B0S769"/>
<organism evidence="6">
    <name type="scientific">hydrothermal vent metagenome</name>
    <dbReference type="NCBI Taxonomy" id="652676"/>
    <lineage>
        <taxon>unclassified sequences</taxon>
        <taxon>metagenomes</taxon>
        <taxon>ecological metagenomes</taxon>
    </lineage>
</organism>
<keyword evidence="4 5" id="KW-0472">Membrane</keyword>
<protein>
    <recommendedName>
        <fullName evidence="7">MAPEG family protein</fullName>
    </recommendedName>
</protein>
<evidence type="ECO:0000313" key="6">
    <source>
        <dbReference type="EMBL" id="VAV96258.1"/>
    </source>
</evidence>
<dbReference type="Pfam" id="PF01124">
    <property type="entry name" value="MAPEG"/>
    <property type="match status" value="1"/>
</dbReference>
<reference evidence="6" key="1">
    <citation type="submission" date="2018-06" db="EMBL/GenBank/DDBJ databases">
        <authorList>
            <person name="Zhirakovskaya E."/>
        </authorList>
    </citation>
    <scope>NUCLEOTIDE SEQUENCE</scope>
</reference>
<evidence type="ECO:0000256" key="5">
    <source>
        <dbReference type="SAM" id="Phobius"/>
    </source>
</evidence>
<evidence type="ECO:0008006" key="7">
    <source>
        <dbReference type="Google" id="ProtNLM"/>
    </source>
</evidence>
<evidence type="ECO:0000256" key="4">
    <source>
        <dbReference type="ARBA" id="ARBA00023136"/>
    </source>
</evidence>
<feature type="transmembrane region" description="Helical" evidence="5">
    <location>
        <begin position="6"/>
        <end position="25"/>
    </location>
</feature>